<evidence type="ECO:0000256" key="1">
    <source>
        <dbReference type="ARBA" id="ARBA00004236"/>
    </source>
</evidence>
<evidence type="ECO:0000313" key="21">
    <source>
        <dbReference type="Proteomes" id="UP000176405"/>
    </source>
</evidence>
<dbReference type="GO" id="GO:0008955">
    <property type="term" value="F:peptidoglycan glycosyltransferase activity"/>
    <property type="evidence" value="ECO:0007669"/>
    <property type="project" value="UniProtKB-EC"/>
</dbReference>
<comment type="similarity">
    <text evidence="2">In the C-terminal section; belongs to the transpeptidase family.</text>
</comment>
<protein>
    <submittedName>
        <fullName evidence="20">Uncharacterized protein</fullName>
    </submittedName>
</protein>
<comment type="catalytic activity">
    <reaction evidence="15">
        <text>Preferential cleavage: (Ac)2-L-Lys-D-Ala-|-D-Ala. Also transpeptidation of peptidyl-alanyl moieties that are N-acyl substituents of D-alanine.</text>
        <dbReference type="EC" id="3.4.16.4"/>
    </reaction>
</comment>
<dbReference type="GO" id="GO:0030288">
    <property type="term" value="C:outer membrane-bounded periplasmic space"/>
    <property type="evidence" value="ECO:0007669"/>
    <property type="project" value="TreeGrafter"/>
</dbReference>
<dbReference type="GO" id="GO:0008658">
    <property type="term" value="F:penicillin binding"/>
    <property type="evidence" value="ECO:0007669"/>
    <property type="project" value="InterPro"/>
</dbReference>
<evidence type="ECO:0000256" key="8">
    <source>
        <dbReference type="ARBA" id="ARBA00022679"/>
    </source>
</evidence>
<dbReference type="GO" id="GO:0006508">
    <property type="term" value="P:proteolysis"/>
    <property type="evidence" value="ECO:0007669"/>
    <property type="project" value="UniProtKB-KW"/>
</dbReference>
<dbReference type="GO" id="GO:0009002">
    <property type="term" value="F:serine-type D-Ala-D-Ala carboxypeptidase activity"/>
    <property type="evidence" value="ECO:0007669"/>
    <property type="project" value="UniProtKB-EC"/>
</dbReference>
<name>A0A1F5K4M7_9BACT</name>
<dbReference type="Gene3D" id="2.60.40.10">
    <property type="entry name" value="Immunoglobulins"/>
    <property type="match status" value="1"/>
</dbReference>
<accession>A0A1F5K4M7</accession>
<keyword evidence="13" id="KW-0511">Multifunctional enzyme</keyword>
<dbReference type="InterPro" id="IPR012338">
    <property type="entry name" value="Beta-lactam/transpept-like"/>
</dbReference>
<evidence type="ECO:0000256" key="3">
    <source>
        <dbReference type="ARBA" id="ARBA00007739"/>
    </source>
</evidence>
<proteinExistence type="inferred from homology"/>
<dbReference type="PANTHER" id="PTHR32282">
    <property type="entry name" value="BINDING PROTEIN TRANSPEPTIDASE, PUTATIVE-RELATED"/>
    <property type="match status" value="1"/>
</dbReference>
<comment type="subcellular location">
    <subcellularLocation>
        <location evidence="1">Cell membrane</location>
    </subcellularLocation>
</comment>
<dbReference type="GO" id="GO:0005886">
    <property type="term" value="C:plasma membrane"/>
    <property type="evidence" value="ECO:0007669"/>
    <property type="project" value="UniProtKB-SubCell"/>
</dbReference>
<keyword evidence="4" id="KW-1003">Cell membrane</keyword>
<organism evidence="20 21">
    <name type="scientific">Candidatus Daviesbacteria bacterium RIFCSPHIGHO2_12_FULL_43_11</name>
    <dbReference type="NCBI Taxonomy" id="1797780"/>
    <lineage>
        <taxon>Bacteria</taxon>
        <taxon>Candidatus Daviesiibacteriota</taxon>
    </lineage>
</organism>
<keyword evidence="6" id="KW-0645">Protease</keyword>
<dbReference type="AlphaFoldDB" id="A0A1F5K4M7"/>
<dbReference type="PANTHER" id="PTHR32282:SF11">
    <property type="entry name" value="PENICILLIN-BINDING PROTEIN 1B"/>
    <property type="match status" value="1"/>
</dbReference>
<dbReference type="InterPro" id="IPR023346">
    <property type="entry name" value="Lysozyme-like_dom_sf"/>
</dbReference>
<evidence type="ECO:0000256" key="5">
    <source>
        <dbReference type="ARBA" id="ARBA00022645"/>
    </source>
</evidence>
<keyword evidence="17" id="KW-0812">Transmembrane</keyword>
<keyword evidence="9" id="KW-0378">Hydrolase</keyword>
<evidence type="ECO:0000256" key="7">
    <source>
        <dbReference type="ARBA" id="ARBA00022676"/>
    </source>
</evidence>
<evidence type="ECO:0000259" key="19">
    <source>
        <dbReference type="Pfam" id="PF00912"/>
    </source>
</evidence>
<keyword evidence="11" id="KW-0573">Peptidoglycan synthesis</keyword>
<dbReference type="Proteomes" id="UP000176405">
    <property type="component" value="Unassembled WGS sequence"/>
</dbReference>
<keyword evidence="7" id="KW-0328">Glycosyltransferase</keyword>
<dbReference type="InterPro" id="IPR013783">
    <property type="entry name" value="Ig-like_fold"/>
</dbReference>
<evidence type="ECO:0000256" key="12">
    <source>
        <dbReference type="ARBA" id="ARBA00023136"/>
    </source>
</evidence>
<dbReference type="Gene3D" id="3.40.710.10">
    <property type="entry name" value="DD-peptidase/beta-lactamase superfamily"/>
    <property type="match status" value="1"/>
</dbReference>
<keyword evidence="12 17" id="KW-0472">Membrane</keyword>
<comment type="caution">
    <text evidence="20">The sequence shown here is derived from an EMBL/GenBank/DDBJ whole genome shotgun (WGS) entry which is preliminary data.</text>
</comment>
<evidence type="ECO:0000256" key="10">
    <source>
        <dbReference type="ARBA" id="ARBA00022960"/>
    </source>
</evidence>
<gene>
    <name evidence="20" type="ORF">A3E45_00250</name>
</gene>
<keyword evidence="8" id="KW-0808">Transferase</keyword>
<evidence type="ECO:0000256" key="4">
    <source>
        <dbReference type="ARBA" id="ARBA00022475"/>
    </source>
</evidence>
<dbReference type="Pfam" id="PF00905">
    <property type="entry name" value="Transpeptidase"/>
    <property type="match status" value="1"/>
</dbReference>
<dbReference type="EMBL" id="MFDH01000018">
    <property type="protein sequence ID" value="OGE35720.1"/>
    <property type="molecule type" value="Genomic_DNA"/>
</dbReference>
<evidence type="ECO:0000256" key="9">
    <source>
        <dbReference type="ARBA" id="ARBA00022801"/>
    </source>
</evidence>
<feature type="transmembrane region" description="Helical" evidence="17">
    <location>
        <begin position="32"/>
        <end position="55"/>
    </location>
</feature>
<keyword evidence="14" id="KW-0961">Cell wall biogenesis/degradation</keyword>
<dbReference type="NCBIfam" id="TIGR02074">
    <property type="entry name" value="PBP_1a_fam"/>
    <property type="match status" value="1"/>
</dbReference>
<evidence type="ECO:0000256" key="2">
    <source>
        <dbReference type="ARBA" id="ARBA00007090"/>
    </source>
</evidence>
<evidence type="ECO:0000256" key="17">
    <source>
        <dbReference type="SAM" id="Phobius"/>
    </source>
</evidence>
<evidence type="ECO:0000259" key="18">
    <source>
        <dbReference type="Pfam" id="PF00905"/>
    </source>
</evidence>
<evidence type="ECO:0000256" key="16">
    <source>
        <dbReference type="ARBA" id="ARBA00049902"/>
    </source>
</evidence>
<dbReference type="FunFam" id="1.10.3810.10:FF:000001">
    <property type="entry name" value="Penicillin-binding protein 1A"/>
    <property type="match status" value="1"/>
</dbReference>
<keyword evidence="5" id="KW-0121">Carboxypeptidase</keyword>
<dbReference type="InterPro" id="IPR001460">
    <property type="entry name" value="PCN-bd_Tpept"/>
</dbReference>
<dbReference type="InterPro" id="IPR001264">
    <property type="entry name" value="Glyco_trans_51"/>
</dbReference>
<dbReference type="STRING" id="1797780.A3E45_00250"/>
<keyword evidence="10" id="KW-0133">Cell shape</keyword>
<dbReference type="GO" id="GO:0071555">
    <property type="term" value="P:cell wall organization"/>
    <property type="evidence" value="ECO:0007669"/>
    <property type="project" value="UniProtKB-KW"/>
</dbReference>
<evidence type="ECO:0000256" key="13">
    <source>
        <dbReference type="ARBA" id="ARBA00023268"/>
    </source>
</evidence>
<dbReference type="Pfam" id="PF00912">
    <property type="entry name" value="Transgly"/>
    <property type="match status" value="1"/>
</dbReference>
<evidence type="ECO:0000313" key="20">
    <source>
        <dbReference type="EMBL" id="OGE35720.1"/>
    </source>
</evidence>
<evidence type="ECO:0000256" key="14">
    <source>
        <dbReference type="ARBA" id="ARBA00023316"/>
    </source>
</evidence>
<reference evidence="20 21" key="1">
    <citation type="journal article" date="2016" name="Nat. Commun.">
        <title>Thousands of microbial genomes shed light on interconnected biogeochemical processes in an aquifer system.</title>
        <authorList>
            <person name="Anantharaman K."/>
            <person name="Brown C.T."/>
            <person name="Hug L.A."/>
            <person name="Sharon I."/>
            <person name="Castelle C.J."/>
            <person name="Probst A.J."/>
            <person name="Thomas B.C."/>
            <person name="Singh A."/>
            <person name="Wilkins M.J."/>
            <person name="Karaoz U."/>
            <person name="Brodie E.L."/>
            <person name="Williams K.H."/>
            <person name="Hubbard S.S."/>
            <person name="Banfield J.F."/>
        </authorList>
    </citation>
    <scope>NUCLEOTIDE SEQUENCE [LARGE SCALE GENOMIC DNA]</scope>
</reference>
<evidence type="ECO:0000256" key="15">
    <source>
        <dbReference type="ARBA" id="ARBA00034000"/>
    </source>
</evidence>
<dbReference type="Pfam" id="PF17957">
    <property type="entry name" value="Big_7"/>
    <property type="match status" value="1"/>
</dbReference>
<dbReference type="InterPro" id="IPR036950">
    <property type="entry name" value="PBP_transglycosylase"/>
</dbReference>
<keyword evidence="17" id="KW-1133">Transmembrane helix</keyword>
<dbReference type="InterPro" id="IPR050396">
    <property type="entry name" value="Glycosyltr_51/Transpeptidase"/>
</dbReference>
<evidence type="ECO:0000256" key="11">
    <source>
        <dbReference type="ARBA" id="ARBA00022984"/>
    </source>
</evidence>
<comment type="similarity">
    <text evidence="3">In the N-terminal section; belongs to the glycosyltransferase 51 family.</text>
</comment>
<dbReference type="Gene3D" id="1.10.3810.10">
    <property type="entry name" value="Biosynthetic peptidoglycan transglycosylase-like"/>
    <property type="match status" value="1"/>
</dbReference>
<comment type="catalytic activity">
    <reaction evidence="16">
        <text>[GlcNAc-(1-&gt;4)-Mur2Ac(oyl-L-Ala-gamma-D-Glu-L-Lys-D-Ala-D-Ala)](n)-di-trans,octa-cis-undecaprenyl diphosphate + beta-D-GlcNAc-(1-&gt;4)-Mur2Ac(oyl-L-Ala-gamma-D-Glu-L-Lys-D-Ala-D-Ala)-di-trans,octa-cis-undecaprenyl diphosphate = [GlcNAc-(1-&gt;4)-Mur2Ac(oyl-L-Ala-gamma-D-Glu-L-Lys-D-Ala-D-Ala)](n+1)-di-trans,octa-cis-undecaprenyl diphosphate + di-trans,octa-cis-undecaprenyl diphosphate + H(+)</text>
        <dbReference type="Rhea" id="RHEA:23708"/>
        <dbReference type="Rhea" id="RHEA-COMP:9602"/>
        <dbReference type="Rhea" id="RHEA-COMP:9603"/>
        <dbReference type="ChEBI" id="CHEBI:15378"/>
        <dbReference type="ChEBI" id="CHEBI:58405"/>
        <dbReference type="ChEBI" id="CHEBI:60033"/>
        <dbReference type="ChEBI" id="CHEBI:78435"/>
        <dbReference type="EC" id="2.4.99.28"/>
    </reaction>
</comment>
<evidence type="ECO:0000256" key="6">
    <source>
        <dbReference type="ARBA" id="ARBA00022670"/>
    </source>
</evidence>
<dbReference type="SUPFAM" id="SSF56601">
    <property type="entry name" value="beta-lactamase/transpeptidase-like"/>
    <property type="match status" value="1"/>
</dbReference>
<dbReference type="GO" id="GO:0008360">
    <property type="term" value="P:regulation of cell shape"/>
    <property type="evidence" value="ECO:0007669"/>
    <property type="project" value="UniProtKB-KW"/>
</dbReference>
<dbReference type="SUPFAM" id="SSF53955">
    <property type="entry name" value="Lysozyme-like"/>
    <property type="match status" value="1"/>
</dbReference>
<dbReference type="GO" id="GO:0009252">
    <property type="term" value="P:peptidoglycan biosynthetic process"/>
    <property type="evidence" value="ECO:0007669"/>
    <property type="project" value="UniProtKB-KW"/>
</dbReference>
<feature type="domain" description="Penicillin-binding protein transpeptidase" evidence="18">
    <location>
        <begin position="347"/>
        <end position="621"/>
    </location>
</feature>
<sequence length="862" mass="93739">MAFKRIKNHTVYSGHSTGFRHSLRRAKFLSRFSTLMLTMILGGIAVLILVIVVFATQVPSPRELTSREMAQATKIYDRNGELLYDIFKDQNRTPVKLSEVPLVVKQATIAIEDKDFYKHQGFSPLGITRSVFDLIISRKVEGGGSTLTQQLVKNALLSGERTLTRKLKEFILAIQVERAYGKDQILEMYLNEIPYGGTAYGIEAAANLYFGKHAKDLDLAESSLLAGLPQRPSVYSPYGTHPELSKERQVEVLRRMTEDGYITKQQAEEAKNKELTYRTKQNEVGFKAPHFVLYVKQKLIEQFGDKLVEQGGLKVTTTLDYKLHEESQKVVKDEVSKLKNYKVGNAAAVVLDPKNGQILAMVGSKDYFADSEPENCSEGESCVFEANVNATLSLRQPGSATKPITYSAALQKGYTASTVLVDVKTEFPGGDQPAYIPVNYDGQFRGPVQVRYALGNSYNIPAVKTLALTGVKNVMELGYRMGLSTWEPTTENINNAGLSLTLGGREVRLLDLTSAFGVLANSGVKQDPVSILKVSDAKDKTLYEYRQSDGTRIFEEGIAFIISNILSDNGARSAAFGTNSVLNISGKTVSVKTGTTDEKKDNWTIGYTPSVVVGVWVGNNNNAVMNPAIASGITGASPIWQKIMIAALKGKDDEKPEAPGNVSYVEVDGLMGGKPRDGSPTRREYYIKGTEPSSASSVYQRQKVCKNNPHRLAQDGEDAEDRDVIVLSENDPTGADKWQEGVDKWVLTAPDGRFVGATKGCSGIPGFSDAGSSGGVISISNVNNGANVPRIFDVLANTNSSNGVKKVTWTVDGAQKATQTSGPYSLHVEFSQGDKGSHTITATLEDNNGANFSTSIGVTVSL</sequence>
<feature type="domain" description="Glycosyl transferase family 51" evidence="19">
    <location>
        <begin position="80"/>
        <end position="256"/>
    </location>
</feature>